<feature type="transmembrane region" description="Helical" evidence="1">
    <location>
        <begin position="29"/>
        <end position="46"/>
    </location>
</feature>
<dbReference type="Proteomes" id="UP000238823">
    <property type="component" value="Unassembled WGS sequence"/>
</dbReference>
<gene>
    <name evidence="2" type="ORF">ENSA7_72550</name>
</gene>
<organism evidence="2 3">
    <name type="scientific">Enhygromyxa salina</name>
    <dbReference type="NCBI Taxonomy" id="215803"/>
    <lineage>
        <taxon>Bacteria</taxon>
        <taxon>Pseudomonadati</taxon>
        <taxon>Myxococcota</taxon>
        <taxon>Polyangia</taxon>
        <taxon>Nannocystales</taxon>
        <taxon>Nannocystaceae</taxon>
        <taxon>Enhygromyxa</taxon>
    </lineage>
</organism>
<keyword evidence="1" id="KW-0812">Transmembrane</keyword>
<accession>A0A2S9XUM6</accession>
<dbReference type="AlphaFoldDB" id="A0A2S9XUM6"/>
<proteinExistence type="predicted"/>
<evidence type="ECO:0000313" key="2">
    <source>
        <dbReference type="EMBL" id="PRP96440.1"/>
    </source>
</evidence>
<dbReference type="EMBL" id="PVNL01000135">
    <property type="protein sequence ID" value="PRP96440.1"/>
    <property type="molecule type" value="Genomic_DNA"/>
</dbReference>
<sequence length="94" mass="9634">MPALVTSILVGWIVAGGLAVAIHGFSGGGWIGGLLWGIIGPALTLYEWASLRKASPDMKHAADRMLLAWGMLLLALAIPAIDAVGARVCALLSG</sequence>
<evidence type="ECO:0000256" key="1">
    <source>
        <dbReference type="SAM" id="Phobius"/>
    </source>
</evidence>
<feature type="transmembrane region" description="Helical" evidence="1">
    <location>
        <begin position="66"/>
        <end position="93"/>
    </location>
</feature>
<evidence type="ECO:0000313" key="3">
    <source>
        <dbReference type="Proteomes" id="UP000238823"/>
    </source>
</evidence>
<reference evidence="2 3" key="1">
    <citation type="submission" date="2018-03" db="EMBL/GenBank/DDBJ databases">
        <title>Draft Genome Sequences of the Obligatory Marine Myxobacteria Enhygromyxa salina SWB007.</title>
        <authorList>
            <person name="Poehlein A."/>
            <person name="Moghaddam J.A."/>
            <person name="Harms H."/>
            <person name="Alanjari M."/>
            <person name="Koenig G.M."/>
            <person name="Daniel R."/>
            <person name="Schaeberle T.F."/>
        </authorList>
    </citation>
    <scope>NUCLEOTIDE SEQUENCE [LARGE SCALE GENOMIC DNA]</scope>
    <source>
        <strain evidence="2 3">SWB007</strain>
    </source>
</reference>
<keyword evidence="1" id="KW-1133">Transmembrane helix</keyword>
<protein>
    <submittedName>
        <fullName evidence="2">Uncharacterized protein</fullName>
    </submittedName>
</protein>
<comment type="caution">
    <text evidence="2">The sequence shown here is derived from an EMBL/GenBank/DDBJ whole genome shotgun (WGS) entry which is preliminary data.</text>
</comment>
<keyword evidence="1" id="KW-0472">Membrane</keyword>
<name>A0A2S9XUM6_9BACT</name>